<accession>A0A9D1M2D9</accession>
<reference evidence="1" key="2">
    <citation type="journal article" date="2021" name="PeerJ">
        <title>Extensive microbial diversity within the chicken gut microbiome revealed by metagenomics and culture.</title>
        <authorList>
            <person name="Gilroy R."/>
            <person name="Ravi A."/>
            <person name="Getino M."/>
            <person name="Pursley I."/>
            <person name="Horton D.L."/>
            <person name="Alikhan N.F."/>
            <person name="Baker D."/>
            <person name="Gharbi K."/>
            <person name="Hall N."/>
            <person name="Watson M."/>
            <person name="Adriaenssens E.M."/>
            <person name="Foster-Nyarko E."/>
            <person name="Jarju S."/>
            <person name="Secka A."/>
            <person name="Antonio M."/>
            <person name="Oren A."/>
            <person name="Chaudhuri R.R."/>
            <person name="La Ragione R."/>
            <person name="Hildebrand F."/>
            <person name="Pallen M.J."/>
        </authorList>
    </citation>
    <scope>NUCLEOTIDE SEQUENCE</scope>
    <source>
        <strain evidence="1">CHK195-15760</strain>
    </source>
</reference>
<dbReference type="Pfam" id="PF17914">
    <property type="entry name" value="HopA1"/>
    <property type="match status" value="1"/>
</dbReference>
<gene>
    <name evidence="1" type="ORF">IAB70_07395</name>
</gene>
<dbReference type="InterPro" id="IPR040871">
    <property type="entry name" value="HopA1"/>
</dbReference>
<evidence type="ECO:0000313" key="1">
    <source>
        <dbReference type="EMBL" id="HIU52411.1"/>
    </source>
</evidence>
<comment type="caution">
    <text evidence="1">The sequence shown here is derived from an EMBL/GenBank/DDBJ whole genome shotgun (WGS) entry which is preliminary data.</text>
</comment>
<dbReference type="Proteomes" id="UP000824093">
    <property type="component" value="Unassembled WGS sequence"/>
</dbReference>
<proteinExistence type="predicted"/>
<sequence length="236" mass="27256">MAIKFGQEKNRSDIGFFHIETKNFQENIPSVELRIYLNPTRDNEIGLVTELLNKNGNAPFYLKFQSDDYISEMASEKRGRNEKIVIYTDNTHINHSINMIQSIKKEKPFLFQDCEVVNPFMKTIDNVIAIAKEPDTDTYINLNKQKESISQSYNAFLARALDESMARSLSDISKLNAFENFSSLPVQRKIMTLLEKNPDLIIAKMKDYLSQIQELNPTLDIRDLTPSTRETTPRSH</sequence>
<reference evidence="1" key="1">
    <citation type="submission" date="2020-10" db="EMBL/GenBank/DDBJ databases">
        <authorList>
            <person name="Gilroy R."/>
        </authorList>
    </citation>
    <scope>NUCLEOTIDE SEQUENCE</scope>
    <source>
        <strain evidence="1">CHK195-15760</strain>
    </source>
</reference>
<evidence type="ECO:0000313" key="2">
    <source>
        <dbReference type="Proteomes" id="UP000824093"/>
    </source>
</evidence>
<dbReference type="EMBL" id="DVNH01000061">
    <property type="protein sequence ID" value="HIU52411.1"/>
    <property type="molecule type" value="Genomic_DNA"/>
</dbReference>
<dbReference type="AlphaFoldDB" id="A0A9D1M2D9"/>
<name>A0A9D1M2D9_9FIRM</name>
<organism evidence="1 2">
    <name type="scientific">Candidatus Merdicola faecigallinarum</name>
    <dbReference type="NCBI Taxonomy" id="2840862"/>
    <lineage>
        <taxon>Bacteria</taxon>
        <taxon>Bacillati</taxon>
        <taxon>Bacillota</taxon>
        <taxon>Clostridia</taxon>
        <taxon>Candidatus Merdicola</taxon>
    </lineage>
</organism>
<protein>
    <submittedName>
        <fullName evidence="1">Uncharacterized protein</fullName>
    </submittedName>
</protein>